<keyword evidence="4" id="KW-0131">Cell cycle</keyword>
<gene>
    <name evidence="6" type="ORF">EV702DRAFT_745320</name>
</gene>
<dbReference type="Proteomes" id="UP000714275">
    <property type="component" value="Unassembled WGS sequence"/>
</dbReference>
<dbReference type="GO" id="GO:0051301">
    <property type="term" value="P:cell division"/>
    <property type="evidence" value="ECO:0007669"/>
    <property type="project" value="UniProtKB-KW"/>
</dbReference>
<keyword evidence="7" id="KW-1185">Reference proteome</keyword>
<keyword evidence="2" id="KW-0498">Mitosis</keyword>
<accession>A0A9P7CXF2</accession>
<dbReference type="GO" id="GO:0008278">
    <property type="term" value="C:cohesin complex"/>
    <property type="evidence" value="ECO:0007669"/>
    <property type="project" value="TreeGrafter"/>
</dbReference>
<evidence type="ECO:0000313" key="6">
    <source>
        <dbReference type="EMBL" id="KAG1767848.1"/>
    </source>
</evidence>
<proteinExistence type="predicted"/>
<dbReference type="GO" id="GO:0003677">
    <property type="term" value="F:DNA binding"/>
    <property type="evidence" value="ECO:0007669"/>
    <property type="project" value="TreeGrafter"/>
</dbReference>
<name>A0A9P7CXF2_9AGAM</name>
<evidence type="ECO:0000256" key="2">
    <source>
        <dbReference type="ARBA" id="ARBA00022776"/>
    </source>
</evidence>
<dbReference type="EMBL" id="JABBWD010000083">
    <property type="protein sequence ID" value="KAG1767848.1"/>
    <property type="molecule type" value="Genomic_DNA"/>
</dbReference>
<evidence type="ECO:0000256" key="3">
    <source>
        <dbReference type="ARBA" id="ARBA00023242"/>
    </source>
</evidence>
<keyword evidence="1" id="KW-0132">Cell division</keyword>
<evidence type="ECO:0000313" key="7">
    <source>
        <dbReference type="Proteomes" id="UP000714275"/>
    </source>
</evidence>
<organism evidence="6 7">
    <name type="scientific">Suillus placidus</name>
    <dbReference type="NCBI Taxonomy" id="48579"/>
    <lineage>
        <taxon>Eukaryota</taxon>
        <taxon>Fungi</taxon>
        <taxon>Dikarya</taxon>
        <taxon>Basidiomycota</taxon>
        <taxon>Agaricomycotina</taxon>
        <taxon>Agaricomycetes</taxon>
        <taxon>Agaricomycetidae</taxon>
        <taxon>Boletales</taxon>
        <taxon>Suillineae</taxon>
        <taxon>Suillaceae</taxon>
        <taxon>Suillus</taxon>
    </lineage>
</organism>
<evidence type="ECO:0000256" key="4">
    <source>
        <dbReference type="ARBA" id="ARBA00023306"/>
    </source>
</evidence>
<keyword evidence="3" id="KW-0539">Nucleus</keyword>
<keyword evidence="5" id="KW-0175">Coiled coil</keyword>
<dbReference type="AlphaFoldDB" id="A0A9P7CXF2"/>
<dbReference type="OrthoDB" id="2652635at2759"/>
<dbReference type="PANTHER" id="PTHR18937:SF12">
    <property type="entry name" value="STRUCTURAL MAINTENANCE OF CHROMOSOMES PROTEIN"/>
    <property type="match status" value="1"/>
</dbReference>
<feature type="coiled-coil region" evidence="5">
    <location>
        <begin position="2"/>
        <end position="50"/>
    </location>
</feature>
<dbReference type="GO" id="GO:0005634">
    <property type="term" value="C:nucleus"/>
    <property type="evidence" value="ECO:0007669"/>
    <property type="project" value="TreeGrafter"/>
</dbReference>
<comment type="caution">
    <text evidence="6">The sequence shown here is derived from an EMBL/GenBank/DDBJ whole genome shotgun (WGS) entry which is preliminary data.</text>
</comment>
<dbReference type="GO" id="GO:0007062">
    <property type="term" value="P:sister chromatid cohesion"/>
    <property type="evidence" value="ECO:0007669"/>
    <property type="project" value="TreeGrafter"/>
</dbReference>
<evidence type="ECO:0000256" key="5">
    <source>
        <dbReference type="SAM" id="Coils"/>
    </source>
</evidence>
<sequence>MLQGLNDVLEEKNKHVDQAKKTHTKAAKILDQALKEIGLKNDEIEKLALERSATYRKCRLEDIKLPLLEGNLKNVPMEENLREEVAMDVDDDDGTQQPRQVQDYGIEVDFDSLTEEERADNSSETTAEFDAQIAKLNGEIERMAPNLKAIEKYVNSYPSMT</sequence>
<dbReference type="PANTHER" id="PTHR18937">
    <property type="entry name" value="STRUCTURAL MAINTENANCE OF CHROMOSOMES SMC FAMILY MEMBER"/>
    <property type="match status" value="1"/>
</dbReference>
<protein>
    <submittedName>
        <fullName evidence="6">Uncharacterized protein</fullName>
    </submittedName>
</protein>
<reference evidence="6" key="1">
    <citation type="journal article" date="2020" name="New Phytol.">
        <title>Comparative genomics reveals dynamic genome evolution in host specialist ectomycorrhizal fungi.</title>
        <authorList>
            <person name="Lofgren L.A."/>
            <person name="Nguyen N.H."/>
            <person name="Vilgalys R."/>
            <person name="Ruytinx J."/>
            <person name="Liao H.L."/>
            <person name="Branco S."/>
            <person name="Kuo A."/>
            <person name="LaButti K."/>
            <person name="Lipzen A."/>
            <person name="Andreopoulos W."/>
            <person name="Pangilinan J."/>
            <person name="Riley R."/>
            <person name="Hundley H."/>
            <person name="Na H."/>
            <person name="Barry K."/>
            <person name="Grigoriev I.V."/>
            <person name="Stajich J.E."/>
            <person name="Kennedy P.G."/>
        </authorList>
    </citation>
    <scope>NUCLEOTIDE SEQUENCE</scope>
    <source>
        <strain evidence="6">DOB743</strain>
    </source>
</reference>
<evidence type="ECO:0000256" key="1">
    <source>
        <dbReference type="ARBA" id="ARBA00022618"/>
    </source>
</evidence>